<evidence type="ECO:0000256" key="2">
    <source>
        <dbReference type="ARBA" id="ARBA00023002"/>
    </source>
</evidence>
<dbReference type="InterPro" id="IPR036291">
    <property type="entry name" value="NAD(P)-bd_dom_sf"/>
</dbReference>
<dbReference type="AlphaFoldDB" id="A0A6A5Y2I3"/>
<feature type="non-terminal residue" evidence="5">
    <location>
        <position position="365"/>
    </location>
</feature>
<protein>
    <submittedName>
        <fullName evidence="5">NAD(P)-binding protein</fullName>
    </submittedName>
</protein>
<name>A0A6A5Y2I3_9PLEO</name>
<dbReference type="Proteomes" id="UP000799778">
    <property type="component" value="Unassembled WGS sequence"/>
</dbReference>
<dbReference type="SUPFAM" id="SSF51735">
    <property type="entry name" value="NAD(P)-binding Rossmann-fold domains"/>
    <property type="match status" value="1"/>
</dbReference>
<comment type="similarity">
    <text evidence="1">Belongs to the 3-beta-HSD family.</text>
</comment>
<evidence type="ECO:0000313" key="6">
    <source>
        <dbReference type="Proteomes" id="UP000799778"/>
    </source>
</evidence>
<gene>
    <name evidence="5" type="ORF">BU24DRAFT_335303</name>
</gene>
<evidence type="ECO:0000256" key="1">
    <source>
        <dbReference type="ARBA" id="ARBA00009219"/>
    </source>
</evidence>
<evidence type="ECO:0000256" key="3">
    <source>
        <dbReference type="SAM" id="Phobius"/>
    </source>
</evidence>
<dbReference type="PANTHER" id="PTHR43245">
    <property type="entry name" value="BIFUNCTIONAL POLYMYXIN RESISTANCE PROTEIN ARNA"/>
    <property type="match status" value="1"/>
</dbReference>
<dbReference type="GeneID" id="54280463"/>
<sequence length="365" mass="40342">LGTVLVTGGAGIVGSFLVEKLVKDPACAKVVATYHSEKSYQHRCEGVEYHVCDITDPSDVKRLLDQTKPTIIIHTVSPGPDAPYEVQYKINYVTTKQLVEQATAHPTVQAFIYTSSSDTIAYRSGVKDRPLLEETCTIHDLDTKVGAGNYGRTKGASDRLVLAANTGRKSLAENGDYVGQLLTSTLRIAGLYGERDLKTIHTMLKLTNTSATKFQIGPDTAFHEWLFTDNAAQAHLLAAKALLDGKHTTPDTKVDGESFFITDDSPMPLWQFSRNVWRAAGDKAHSSKQPPSIIIIPFWLVIAVVGFIESFKRFFGITTSDMKLNKHRLQVMQAGSRLSPEKAKKRLGYRPLYNTEEGIKRSVAW</sequence>
<feature type="non-terminal residue" evidence="5">
    <location>
        <position position="1"/>
    </location>
</feature>
<reference evidence="5" key="1">
    <citation type="journal article" date="2020" name="Stud. Mycol.">
        <title>101 Dothideomycetes genomes: a test case for predicting lifestyles and emergence of pathogens.</title>
        <authorList>
            <person name="Haridas S."/>
            <person name="Albert R."/>
            <person name="Binder M."/>
            <person name="Bloem J."/>
            <person name="Labutti K."/>
            <person name="Salamov A."/>
            <person name="Andreopoulos B."/>
            <person name="Baker S."/>
            <person name="Barry K."/>
            <person name="Bills G."/>
            <person name="Bluhm B."/>
            <person name="Cannon C."/>
            <person name="Castanera R."/>
            <person name="Culley D."/>
            <person name="Daum C."/>
            <person name="Ezra D."/>
            <person name="Gonzalez J."/>
            <person name="Henrissat B."/>
            <person name="Kuo A."/>
            <person name="Liang C."/>
            <person name="Lipzen A."/>
            <person name="Lutzoni F."/>
            <person name="Magnuson J."/>
            <person name="Mondo S."/>
            <person name="Nolan M."/>
            <person name="Ohm R."/>
            <person name="Pangilinan J."/>
            <person name="Park H.-J."/>
            <person name="Ramirez L."/>
            <person name="Alfaro M."/>
            <person name="Sun H."/>
            <person name="Tritt A."/>
            <person name="Yoshinaga Y."/>
            <person name="Zwiers L.-H."/>
            <person name="Turgeon B."/>
            <person name="Goodwin S."/>
            <person name="Spatafora J."/>
            <person name="Crous P."/>
            <person name="Grigoriev I."/>
        </authorList>
    </citation>
    <scope>NUCLEOTIDE SEQUENCE</scope>
    <source>
        <strain evidence="5">CBS 175.79</strain>
    </source>
</reference>
<dbReference type="PANTHER" id="PTHR43245:SF51">
    <property type="entry name" value="SHORT CHAIN DEHYDROGENASE_REDUCTASE FAMILY 42E, MEMBER 2"/>
    <property type="match status" value="1"/>
</dbReference>
<dbReference type="EMBL" id="ML978067">
    <property type="protein sequence ID" value="KAF2019658.1"/>
    <property type="molecule type" value="Genomic_DNA"/>
</dbReference>
<dbReference type="Gene3D" id="3.40.50.720">
    <property type="entry name" value="NAD(P)-binding Rossmann-like Domain"/>
    <property type="match status" value="1"/>
</dbReference>
<keyword evidence="2" id="KW-0560">Oxidoreductase</keyword>
<dbReference type="GO" id="GO:0016616">
    <property type="term" value="F:oxidoreductase activity, acting on the CH-OH group of donors, NAD or NADP as acceptor"/>
    <property type="evidence" value="ECO:0007669"/>
    <property type="project" value="InterPro"/>
</dbReference>
<organism evidence="5 6">
    <name type="scientific">Aaosphaeria arxii CBS 175.79</name>
    <dbReference type="NCBI Taxonomy" id="1450172"/>
    <lineage>
        <taxon>Eukaryota</taxon>
        <taxon>Fungi</taxon>
        <taxon>Dikarya</taxon>
        <taxon>Ascomycota</taxon>
        <taxon>Pezizomycotina</taxon>
        <taxon>Dothideomycetes</taxon>
        <taxon>Pleosporomycetidae</taxon>
        <taxon>Pleosporales</taxon>
        <taxon>Pleosporales incertae sedis</taxon>
        <taxon>Aaosphaeria</taxon>
    </lineage>
</organism>
<feature type="transmembrane region" description="Helical" evidence="3">
    <location>
        <begin position="293"/>
        <end position="311"/>
    </location>
</feature>
<dbReference type="OrthoDB" id="10058185at2759"/>
<dbReference type="InterPro" id="IPR050177">
    <property type="entry name" value="Lipid_A_modif_metabolic_enz"/>
</dbReference>
<dbReference type="GO" id="GO:0006694">
    <property type="term" value="P:steroid biosynthetic process"/>
    <property type="evidence" value="ECO:0007669"/>
    <property type="project" value="InterPro"/>
</dbReference>
<keyword evidence="6" id="KW-1185">Reference proteome</keyword>
<keyword evidence="3" id="KW-1133">Transmembrane helix</keyword>
<evidence type="ECO:0000259" key="4">
    <source>
        <dbReference type="Pfam" id="PF01073"/>
    </source>
</evidence>
<evidence type="ECO:0000313" key="5">
    <source>
        <dbReference type="EMBL" id="KAF2019658.1"/>
    </source>
</evidence>
<dbReference type="Pfam" id="PF01073">
    <property type="entry name" value="3Beta_HSD"/>
    <property type="match status" value="1"/>
</dbReference>
<keyword evidence="3" id="KW-0472">Membrane</keyword>
<accession>A0A6A5Y2I3</accession>
<dbReference type="InterPro" id="IPR002225">
    <property type="entry name" value="3Beta_OHSteriod_DH/Estase"/>
</dbReference>
<keyword evidence="3" id="KW-0812">Transmembrane</keyword>
<feature type="domain" description="3-beta hydroxysteroid dehydrogenase/isomerase" evidence="4">
    <location>
        <begin position="5"/>
        <end position="286"/>
    </location>
</feature>
<dbReference type="RefSeq" id="XP_033387997.1">
    <property type="nucleotide sequence ID" value="XM_033523066.1"/>
</dbReference>
<proteinExistence type="inferred from homology"/>